<dbReference type="AlphaFoldDB" id="A0A8S9N851"/>
<name>A0A8S9N851_BRACR</name>
<dbReference type="Proteomes" id="UP000712600">
    <property type="component" value="Unassembled WGS sequence"/>
</dbReference>
<accession>A0A8S9N851</accession>
<dbReference type="EMBL" id="QGKX02002183">
    <property type="protein sequence ID" value="KAF3488880.1"/>
    <property type="molecule type" value="Genomic_DNA"/>
</dbReference>
<evidence type="ECO:0000313" key="1">
    <source>
        <dbReference type="EMBL" id="KAF3488880.1"/>
    </source>
</evidence>
<organism evidence="1 2">
    <name type="scientific">Brassica cretica</name>
    <name type="common">Mustard</name>
    <dbReference type="NCBI Taxonomy" id="69181"/>
    <lineage>
        <taxon>Eukaryota</taxon>
        <taxon>Viridiplantae</taxon>
        <taxon>Streptophyta</taxon>
        <taxon>Embryophyta</taxon>
        <taxon>Tracheophyta</taxon>
        <taxon>Spermatophyta</taxon>
        <taxon>Magnoliopsida</taxon>
        <taxon>eudicotyledons</taxon>
        <taxon>Gunneridae</taxon>
        <taxon>Pentapetalae</taxon>
        <taxon>rosids</taxon>
        <taxon>malvids</taxon>
        <taxon>Brassicales</taxon>
        <taxon>Brassicaceae</taxon>
        <taxon>Brassiceae</taxon>
        <taxon>Brassica</taxon>
    </lineage>
</organism>
<evidence type="ECO:0000313" key="2">
    <source>
        <dbReference type="Proteomes" id="UP000712600"/>
    </source>
</evidence>
<comment type="caution">
    <text evidence="1">The sequence shown here is derived from an EMBL/GenBank/DDBJ whole genome shotgun (WGS) entry which is preliminary data.</text>
</comment>
<gene>
    <name evidence="1" type="ORF">F2Q69_00055613</name>
</gene>
<protein>
    <submittedName>
        <fullName evidence="1">Uncharacterized protein</fullName>
    </submittedName>
</protein>
<proteinExistence type="predicted"/>
<reference evidence="1" key="1">
    <citation type="submission" date="2019-12" db="EMBL/GenBank/DDBJ databases">
        <title>Genome sequencing and annotation of Brassica cretica.</title>
        <authorList>
            <person name="Studholme D.J."/>
            <person name="Sarris P."/>
        </authorList>
    </citation>
    <scope>NUCLEOTIDE SEQUENCE</scope>
    <source>
        <strain evidence="1">PFS-109/04</strain>
        <tissue evidence="1">Leaf</tissue>
    </source>
</reference>
<sequence>MTDLWSGSRSARVLSTVVVRALQFRSVVPPSALFSSVPLSLHLLNVVMRREQLLVVVLEK</sequence>